<evidence type="ECO:0000313" key="15">
    <source>
        <dbReference type="Proteomes" id="UP000005239"/>
    </source>
</evidence>
<evidence type="ECO:0000256" key="11">
    <source>
        <dbReference type="ARBA" id="ARBA00023201"/>
    </source>
</evidence>
<keyword evidence="4 13" id="KW-0894">Sodium channel</keyword>
<dbReference type="PRINTS" id="PR01078">
    <property type="entry name" value="AMINACHANNEL"/>
</dbReference>
<dbReference type="Pfam" id="PF10326">
    <property type="entry name" value="7TM_GPCR_Str"/>
    <property type="match status" value="1"/>
</dbReference>
<dbReference type="Pfam" id="PF00858">
    <property type="entry name" value="ASC"/>
    <property type="match status" value="1"/>
</dbReference>
<keyword evidence="10" id="KW-0325">Glycoprotein</keyword>
<dbReference type="PANTHER" id="PTHR11690:SF276">
    <property type="entry name" value="DEGENERIN DEG-1"/>
    <property type="match status" value="1"/>
</dbReference>
<name>A0A2A6CM49_PRIPA</name>
<evidence type="ECO:0000256" key="2">
    <source>
        <dbReference type="ARBA" id="ARBA00007193"/>
    </source>
</evidence>
<reference evidence="14" key="2">
    <citation type="submission" date="2022-06" db="UniProtKB">
        <authorList>
            <consortium name="EnsemblMetazoa"/>
        </authorList>
    </citation>
    <scope>IDENTIFICATION</scope>
    <source>
        <strain evidence="14">PS312</strain>
    </source>
</reference>
<dbReference type="FunFam" id="1.10.287.770:FF:000001">
    <property type="entry name" value="Acid-sensing ion channel subunit 1"/>
    <property type="match status" value="1"/>
</dbReference>
<keyword evidence="5 13" id="KW-0812">Transmembrane</keyword>
<gene>
    <name evidence="14" type="primary">WBGene00279530</name>
</gene>
<dbReference type="Gene3D" id="1.10.287.770">
    <property type="entry name" value="YojJ-like"/>
    <property type="match status" value="1"/>
</dbReference>
<evidence type="ECO:0000256" key="3">
    <source>
        <dbReference type="ARBA" id="ARBA00022448"/>
    </source>
</evidence>
<evidence type="ECO:0000256" key="4">
    <source>
        <dbReference type="ARBA" id="ARBA00022461"/>
    </source>
</evidence>
<keyword evidence="11 13" id="KW-0739">Sodium transport</keyword>
<evidence type="ECO:0000256" key="9">
    <source>
        <dbReference type="ARBA" id="ARBA00023136"/>
    </source>
</evidence>
<evidence type="ECO:0000256" key="10">
    <source>
        <dbReference type="ARBA" id="ARBA00023180"/>
    </source>
</evidence>
<dbReference type="GO" id="GO:0035725">
    <property type="term" value="P:sodium ion transmembrane transport"/>
    <property type="evidence" value="ECO:0000318"/>
    <property type="project" value="GO_Central"/>
</dbReference>
<evidence type="ECO:0000256" key="13">
    <source>
        <dbReference type="RuleBase" id="RU000679"/>
    </source>
</evidence>
<dbReference type="NCBIfam" id="TIGR00867">
    <property type="entry name" value="deg-1"/>
    <property type="match status" value="1"/>
</dbReference>
<accession>A0A8R1Z565</accession>
<dbReference type="GO" id="GO:0015280">
    <property type="term" value="F:ligand-gated sodium channel activity"/>
    <property type="evidence" value="ECO:0000318"/>
    <property type="project" value="GO_Central"/>
</dbReference>
<reference evidence="15" key="1">
    <citation type="journal article" date="2008" name="Nat. Genet.">
        <title>The Pristionchus pacificus genome provides a unique perspective on nematode lifestyle and parasitism.</title>
        <authorList>
            <person name="Dieterich C."/>
            <person name="Clifton S.W."/>
            <person name="Schuster L.N."/>
            <person name="Chinwalla A."/>
            <person name="Delehaunty K."/>
            <person name="Dinkelacker I."/>
            <person name="Fulton L."/>
            <person name="Fulton R."/>
            <person name="Godfrey J."/>
            <person name="Minx P."/>
            <person name="Mitreva M."/>
            <person name="Roeseler W."/>
            <person name="Tian H."/>
            <person name="Witte H."/>
            <person name="Yang S.P."/>
            <person name="Wilson R.K."/>
            <person name="Sommer R.J."/>
        </authorList>
    </citation>
    <scope>NUCLEOTIDE SEQUENCE [LARGE SCALE GENOMIC DNA]</scope>
    <source>
        <strain evidence="15">PS312</strain>
    </source>
</reference>
<keyword evidence="6" id="KW-1133">Transmembrane helix</keyword>
<dbReference type="AlphaFoldDB" id="A0A2A6CM49"/>
<evidence type="ECO:0000256" key="6">
    <source>
        <dbReference type="ARBA" id="ARBA00022989"/>
    </source>
</evidence>
<evidence type="ECO:0000256" key="5">
    <source>
        <dbReference type="ARBA" id="ARBA00022692"/>
    </source>
</evidence>
<evidence type="ECO:0000313" key="14">
    <source>
        <dbReference type="EnsemblMetazoa" id="PPA41161.1"/>
    </source>
</evidence>
<protein>
    <submittedName>
        <fullName evidence="14">G protein-coupled receptor</fullName>
    </submittedName>
</protein>
<dbReference type="Proteomes" id="UP000005239">
    <property type="component" value="Unassembled WGS sequence"/>
</dbReference>
<comment type="subcellular location">
    <subcellularLocation>
        <location evidence="1">Membrane</location>
        <topology evidence="1">Multi-pass membrane protein</topology>
    </subcellularLocation>
</comment>
<organism evidence="14 15">
    <name type="scientific">Pristionchus pacificus</name>
    <name type="common">Parasitic nematode worm</name>
    <dbReference type="NCBI Taxonomy" id="54126"/>
    <lineage>
        <taxon>Eukaryota</taxon>
        <taxon>Metazoa</taxon>
        <taxon>Ecdysozoa</taxon>
        <taxon>Nematoda</taxon>
        <taxon>Chromadorea</taxon>
        <taxon>Rhabditida</taxon>
        <taxon>Rhabditina</taxon>
        <taxon>Diplogasteromorpha</taxon>
        <taxon>Diplogasteroidea</taxon>
        <taxon>Neodiplogasteridae</taxon>
        <taxon>Pristionchus</taxon>
    </lineage>
</organism>
<dbReference type="InterPro" id="IPR001873">
    <property type="entry name" value="ENaC"/>
</dbReference>
<evidence type="ECO:0000256" key="8">
    <source>
        <dbReference type="ARBA" id="ARBA00023065"/>
    </source>
</evidence>
<evidence type="ECO:0000256" key="7">
    <source>
        <dbReference type="ARBA" id="ARBA00023053"/>
    </source>
</evidence>
<dbReference type="EnsemblMetazoa" id="PPA41161.1">
    <property type="protein sequence ID" value="PPA41161.1"/>
    <property type="gene ID" value="WBGene00279530"/>
</dbReference>
<dbReference type="SUPFAM" id="SSF81321">
    <property type="entry name" value="Family A G protein-coupled receptor-like"/>
    <property type="match status" value="1"/>
</dbReference>
<dbReference type="InterPro" id="IPR019428">
    <property type="entry name" value="7TM_GPCR_serpentine_rcpt_Str"/>
</dbReference>
<dbReference type="PANTHER" id="PTHR11690">
    <property type="entry name" value="AMILORIDE-SENSITIVE SODIUM CHANNEL-RELATED"/>
    <property type="match status" value="1"/>
</dbReference>
<keyword evidence="12 13" id="KW-0407">Ion channel</keyword>
<dbReference type="GO" id="GO:0005886">
    <property type="term" value="C:plasma membrane"/>
    <property type="evidence" value="ECO:0000318"/>
    <property type="project" value="GO_Central"/>
</dbReference>
<keyword evidence="8 13" id="KW-0406">Ion transport</keyword>
<evidence type="ECO:0000256" key="12">
    <source>
        <dbReference type="ARBA" id="ARBA00023303"/>
    </source>
</evidence>
<accession>A0A2A6CM49</accession>
<dbReference type="Gene3D" id="2.60.470.10">
    <property type="entry name" value="Acid-sensing ion channels like domains"/>
    <property type="match status" value="1"/>
</dbReference>
<sequence length="1172" mass="132538">MGQAFTIPRPRELTNDESIDPLSHANLRSWASKDNADEKYRNENVLHSVLRHTLFVLLLMGSQGSKLPPMPPNNNKPPGAKISDIYRDHQHAPPLEVKMDFPSVSTIDEGSSLNPNSPAQEEAERSVAQKFRDFADLTTAHGAKRVLIARTRCSKLFWLLLMFALYGMVIYVVLKLTGKYTQHDRITSISIKFDEVEFPAITFCNLNPYKRSLVRLIPSIRDTMDVYDNAKSQGKVRKEKRPKFSRKQHIEMSENLVKELFREELEEEEARLSNITDDSPASPRRKRMATGEPHQIYEAIEAHCRCLGKLDMECIRFESPPKNDNSKCICTLNMDLDKAWPCFNSTIWYDHMCPVCSVQGTCHADYEDDVPLPDMMVRPTPDFYGDQAEGFPCVCRHRSHYEGTNGDEKPYCVRKHSPVEIRRLWVAESPPTTTAPPPTAPSDHVQRPIVTNPETIKAMGFAGMTDGVAMLTKAKENIMFTMAAMSLDQRVALSQAKREFIEMCSFNGKECDIDKDFKQHVDPEFGNCYTFNYDPKNNLTSSRAGPMYGIRVLLFVNTSDYMSTSESAGIRLAIHPATQYPFPDTFGYSAPVGFASSFGIKKEKVVRLTGYGDCMEDTQASAARSIYEGYEYNPEGCHRSCFQNRMFADCDCGDPRFPVPAGKKHCSAFNATARKCLESKIGDTGDFHHMTESAENCVCKHACSEVVYSMTFSTSKWPSGASDLGDCEGMTDKECAEFYRLNAAMIEVYYEQLNYELLQESEAYGIVNLIADFGGHLGLWMGFSVITVVEVLALLFDIVQTFCRGRRARKHQDDFTTLKVSLRSAAVISVLANGLLLILLNQRSSRSLGNYRFLIVLDILISLFHAWYIPMFILGEYGFMWFGFGTLHKKLKLDANIAYVALFYAPFCLLCLHFIYRYLTLVRPDFVQKYFKYFVLACIIYITVCTAACTWLADFGQVRCILTRSRGIPFRFRQSLAPYGIPNWSEDLNVDVIRIVEKKIKDNDNQLDMPVILEIIAEFSIVSHTLLISLFCIVKIAAAFNHLIDIRARRMHIHLFRALLIQVSGRFRTIYGAFLQFSIPVLTSLFPLGAIFLLPATGVDLGQLGSVLGLMASVYPVLDPILIIVSISSFRLTLQRLFTAVFGNIAEQNERNALEKSRILTAAKYSIAMNMV</sequence>
<keyword evidence="3 13" id="KW-0813">Transport</keyword>
<keyword evidence="15" id="KW-1185">Reference proteome</keyword>
<evidence type="ECO:0000256" key="1">
    <source>
        <dbReference type="ARBA" id="ARBA00004141"/>
    </source>
</evidence>
<dbReference type="InterPro" id="IPR004726">
    <property type="entry name" value="Deg-1"/>
</dbReference>
<comment type="similarity">
    <text evidence="2 13">Belongs to the amiloride-sensitive sodium channel (TC 1.A.6) family.</text>
</comment>
<keyword evidence="9" id="KW-0472">Membrane</keyword>
<proteinExistence type="inferred from homology"/>
<keyword evidence="7" id="KW-0915">Sodium</keyword>